<comment type="caution">
    <text evidence="3">The sequence shown here is derived from an EMBL/GenBank/DDBJ whole genome shotgun (WGS) entry which is preliminary data.</text>
</comment>
<name>A0ABS5QBD1_9PROT</name>
<dbReference type="Proteomes" id="UP000766336">
    <property type="component" value="Unassembled WGS sequence"/>
</dbReference>
<accession>A0ABS5QBD1</accession>
<dbReference type="Pfam" id="PF03401">
    <property type="entry name" value="TctC"/>
    <property type="match status" value="1"/>
</dbReference>
<evidence type="ECO:0000256" key="2">
    <source>
        <dbReference type="SAM" id="SignalP"/>
    </source>
</evidence>
<dbReference type="Gene3D" id="3.40.190.150">
    <property type="entry name" value="Bordetella uptake gene, domain 1"/>
    <property type="match status" value="1"/>
</dbReference>
<keyword evidence="4" id="KW-1185">Reference proteome</keyword>
<dbReference type="PANTHER" id="PTHR42928">
    <property type="entry name" value="TRICARBOXYLATE-BINDING PROTEIN"/>
    <property type="match status" value="1"/>
</dbReference>
<feature type="signal peptide" evidence="2">
    <location>
        <begin position="1"/>
        <end position="29"/>
    </location>
</feature>
<proteinExistence type="inferred from homology"/>
<dbReference type="PIRSF" id="PIRSF017082">
    <property type="entry name" value="YflP"/>
    <property type="match status" value="1"/>
</dbReference>
<gene>
    <name evidence="3" type="ORF">KHU32_07325</name>
</gene>
<dbReference type="SUPFAM" id="SSF53850">
    <property type="entry name" value="Periplasmic binding protein-like II"/>
    <property type="match status" value="1"/>
</dbReference>
<dbReference type="Gene3D" id="3.40.190.10">
    <property type="entry name" value="Periplasmic binding protein-like II"/>
    <property type="match status" value="1"/>
</dbReference>
<feature type="chain" id="PRO_5045914195" evidence="2">
    <location>
        <begin position="30"/>
        <end position="330"/>
    </location>
</feature>
<dbReference type="CDD" id="cd07012">
    <property type="entry name" value="PBP2_Bug_TTT"/>
    <property type="match status" value="1"/>
</dbReference>
<dbReference type="InterPro" id="IPR005064">
    <property type="entry name" value="BUG"/>
</dbReference>
<dbReference type="PANTHER" id="PTHR42928:SF5">
    <property type="entry name" value="BLR1237 PROTEIN"/>
    <property type="match status" value="1"/>
</dbReference>
<dbReference type="InterPro" id="IPR042100">
    <property type="entry name" value="Bug_dom1"/>
</dbReference>
<evidence type="ECO:0000313" key="4">
    <source>
        <dbReference type="Proteomes" id="UP000766336"/>
    </source>
</evidence>
<keyword evidence="2" id="KW-0732">Signal</keyword>
<dbReference type="RefSeq" id="WP_213669346.1">
    <property type="nucleotide sequence ID" value="NZ_JAHCDA010000001.1"/>
</dbReference>
<organism evidence="3 4">
    <name type="scientific">Roseococcus pinisoli</name>
    <dbReference type="NCBI Taxonomy" id="2835040"/>
    <lineage>
        <taxon>Bacteria</taxon>
        <taxon>Pseudomonadati</taxon>
        <taxon>Pseudomonadota</taxon>
        <taxon>Alphaproteobacteria</taxon>
        <taxon>Acetobacterales</taxon>
        <taxon>Roseomonadaceae</taxon>
        <taxon>Roseococcus</taxon>
    </lineage>
</organism>
<evidence type="ECO:0000313" key="3">
    <source>
        <dbReference type="EMBL" id="MBS7810743.1"/>
    </source>
</evidence>
<protein>
    <submittedName>
        <fullName evidence="3">Tripartite tricarboxylate transporter substrate binding protein</fullName>
    </submittedName>
</protein>
<dbReference type="EMBL" id="JAHCDA010000001">
    <property type="protein sequence ID" value="MBS7810743.1"/>
    <property type="molecule type" value="Genomic_DNA"/>
</dbReference>
<comment type="similarity">
    <text evidence="1">Belongs to the UPF0065 (bug) family.</text>
</comment>
<sequence>MFETARSKRLHAAMAFGAALLLGSGSAFAQATLPDRPLRIMSGFAAGGSSDTLSRLIADAIGPILGHRVLVENRTGVNGVLAAAYVAQTPPDGSTIYQCSMSTLAITPQLQGANLPIDPGTETAPVANVALSSYGLFVSSAGPYRSIADVLAAARARPSQITFASPGTGSAQHLSGELMKSLARVDMTHVPYRGVAPALVDLLAGRIDFMIGNLGDATRQAQTGELRLLGIGDPSRSPVFPDAPRIADTVPGFDVTGWFGMCGHKDMPEALRQIWAGAIGRAMENAELRQRLQDLGFSPHFEGTADFTRRLAADRNTWREVIRTGGISAD</sequence>
<evidence type="ECO:0000256" key="1">
    <source>
        <dbReference type="ARBA" id="ARBA00006987"/>
    </source>
</evidence>
<reference evidence="3 4" key="1">
    <citation type="submission" date="2021-05" db="EMBL/GenBank/DDBJ databases">
        <title>Roseococcus sp. XZZS9, whole genome shotgun sequencing project.</title>
        <authorList>
            <person name="Zhao G."/>
            <person name="Shen L."/>
        </authorList>
    </citation>
    <scope>NUCLEOTIDE SEQUENCE [LARGE SCALE GENOMIC DNA]</scope>
    <source>
        <strain evidence="3 4">XZZS9</strain>
    </source>
</reference>